<protein>
    <recommendedName>
        <fullName evidence="9">Protein kinase domain-containing protein</fullName>
    </recommendedName>
</protein>
<dbReference type="GO" id="GO:0005524">
    <property type="term" value="F:ATP binding"/>
    <property type="evidence" value="ECO:0007669"/>
    <property type="project" value="UniProtKB-UniRule"/>
</dbReference>
<feature type="binding site" evidence="6">
    <location>
        <position position="111"/>
    </location>
    <ligand>
        <name>ATP</name>
        <dbReference type="ChEBI" id="CHEBI:30616"/>
    </ligand>
</feature>
<reference evidence="10 11" key="1">
    <citation type="submission" date="2024-09" db="EMBL/GenBank/DDBJ databases">
        <title>Chromosome-scale assembly of Riccia sorocarpa.</title>
        <authorList>
            <person name="Paukszto L."/>
        </authorList>
    </citation>
    <scope>NUCLEOTIDE SEQUENCE [LARGE SCALE GENOMIC DNA]</scope>
    <source>
        <strain evidence="10">LP-2024</strain>
        <tissue evidence="10">Aerial parts of the thallus</tissue>
    </source>
</reference>
<dbReference type="InterPro" id="IPR011009">
    <property type="entry name" value="Kinase-like_dom_sf"/>
</dbReference>
<dbReference type="CDD" id="cd05117">
    <property type="entry name" value="STKc_CAMK"/>
    <property type="match status" value="1"/>
</dbReference>
<feature type="domain" description="Protein kinase" evidence="9">
    <location>
        <begin position="82"/>
        <end position="342"/>
    </location>
</feature>
<dbReference type="InterPro" id="IPR008271">
    <property type="entry name" value="Ser/Thr_kinase_AS"/>
</dbReference>
<keyword evidence="2 6" id="KW-0547">Nucleotide-binding</keyword>
<dbReference type="PROSITE" id="PS00107">
    <property type="entry name" value="PROTEIN_KINASE_ATP"/>
    <property type="match status" value="1"/>
</dbReference>
<dbReference type="PROSITE" id="PS00108">
    <property type="entry name" value="PROTEIN_KINASE_ST"/>
    <property type="match status" value="1"/>
</dbReference>
<keyword evidence="11" id="KW-1185">Reference proteome</keyword>
<dbReference type="Pfam" id="PF00069">
    <property type="entry name" value="Pkinase"/>
    <property type="match status" value="1"/>
</dbReference>
<feature type="region of interest" description="Disordered" evidence="8">
    <location>
        <begin position="422"/>
        <end position="466"/>
    </location>
</feature>
<proteinExistence type="inferred from homology"/>
<feature type="region of interest" description="Disordered" evidence="8">
    <location>
        <begin position="367"/>
        <end position="388"/>
    </location>
</feature>
<comment type="similarity">
    <text evidence="7">Belongs to the protein kinase superfamily.</text>
</comment>
<gene>
    <name evidence="10" type="ORF">R1sor_003302</name>
</gene>
<evidence type="ECO:0000256" key="6">
    <source>
        <dbReference type="PROSITE-ProRule" id="PRU10141"/>
    </source>
</evidence>
<evidence type="ECO:0000256" key="3">
    <source>
        <dbReference type="ARBA" id="ARBA00022777"/>
    </source>
</evidence>
<accession>A0ABD3H4K2</accession>
<comment type="function">
    <text evidence="5">CIPK serine-threonine protein kinases interact with CBL proteins. Binding of a CBL protein to the regulatory NAF domain of CIPK protein lead to the activation of the kinase in a calcium-dependent manner.</text>
</comment>
<dbReference type="AlphaFoldDB" id="A0ABD3H4K2"/>
<feature type="compositionally biased region" description="Basic residues" evidence="8">
    <location>
        <begin position="443"/>
        <end position="458"/>
    </location>
</feature>
<evidence type="ECO:0000259" key="9">
    <source>
        <dbReference type="PROSITE" id="PS50011"/>
    </source>
</evidence>
<organism evidence="10 11">
    <name type="scientific">Riccia sorocarpa</name>
    <dbReference type="NCBI Taxonomy" id="122646"/>
    <lineage>
        <taxon>Eukaryota</taxon>
        <taxon>Viridiplantae</taxon>
        <taxon>Streptophyta</taxon>
        <taxon>Embryophyta</taxon>
        <taxon>Marchantiophyta</taxon>
        <taxon>Marchantiopsida</taxon>
        <taxon>Marchantiidae</taxon>
        <taxon>Marchantiales</taxon>
        <taxon>Ricciaceae</taxon>
        <taxon>Riccia</taxon>
    </lineage>
</organism>
<dbReference type="Gene3D" id="1.10.510.10">
    <property type="entry name" value="Transferase(Phosphotransferase) domain 1"/>
    <property type="match status" value="1"/>
</dbReference>
<evidence type="ECO:0000256" key="5">
    <source>
        <dbReference type="ARBA" id="ARBA00058225"/>
    </source>
</evidence>
<dbReference type="InterPro" id="IPR017441">
    <property type="entry name" value="Protein_kinase_ATP_BS"/>
</dbReference>
<dbReference type="SMART" id="SM00220">
    <property type="entry name" value="S_TKc"/>
    <property type="match status" value="1"/>
</dbReference>
<evidence type="ECO:0000256" key="4">
    <source>
        <dbReference type="ARBA" id="ARBA00022840"/>
    </source>
</evidence>
<sequence length="466" mass="52078">MISCFRCPSDNNRTKCMRANFITSFLTRFAEYFDVSAFCSCKRVHGDRVSQCVGQATKALNSLRGKKSHYRRVSEVDFTKTYKIGKTLGVGGFSVVKTGTNILTGEPVAIKIIDRSKYGPKDGSLEREIQVLEKVQHPNCICFKECFFTSKSVYLITELVTGGELLERVLAKGRYTEQEAATTISQVLKGVAYLHSIGIVHRDLKLENILLKTKDENSIVKIADFGLSKIFVGAAILTTICGSPQYVAPEVLEIGQKRSSYTPAADLWSVGVILYILLSGFSPFDDVSEYALFKKIKKGQYSFKASVWESIAEEAKDLVRGLLCIIPDRRLTTAQAISHPWIQKFAAETERIEENSELRDDLVPSAHTSETAQNQHNIEDSSSSSDDNELHYISMSASKNQELFSPAVSNFMLQPISVSVDRHSSDSFRAMTPEETVSSSRSNTKRPKERKTSRKARGTRFTDMNF</sequence>
<keyword evidence="7" id="KW-0723">Serine/threonine-protein kinase</keyword>
<dbReference type="FunFam" id="1.10.510.10:FF:000571">
    <property type="entry name" value="Maternal embryonic leucine zipper kinase"/>
    <property type="match status" value="1"/>
</dbReference>
<evidence type="ECO:0000313" key="11">
    <source>
        <dbReference type="Proteomes" id="UP001633002"/>
    </source>
</evidence>
<dbReference type="PANTHER" id="PTHR24347">
    <property type="entry name" value="SERINE/THREONINE-PROTEIN KINASE"/>
    <property type="match status" value="1"/>
</dbReference>
<dbReference type="GO" id="GO:0004674">
    <property type="term" value="F:protein serine/threonine kinase activity"/>
    <property type="evidence" value="ECO:0007669"/>
    <property type="project" value="UniProtKB-KW"/>
</dbReference>
<evidence type="ECO:0000256" key="2">
    <source>
        <dbReference type="ARBA" id="ARBA00022741"/>
    </source>
</evidence>
<dbReference type="PROSITE" id="PS50011">
    <property type="entry name" value="PROTEIN_KINASE_DOM"/>
    <property type="match status" value="1"/>
</dbReference>
<dbReference type="EMBL" id="JBJQOH010000006">
    <property type="protein sequence ID" value="KAL3685280.1"/>
    <property type="molecule type" value="Genomic_DNA"/>
</dbReference>
<evidence type="ECO:0000256" key="8">
    <source>
        <dbReference type="SAM" id="MobiDB-lite"/>
    </source>
</evidence>
<dbReference type="InterPro" id="IPR000719">
    <property type="entry name" value="Prot_kinase_dom"/>
</dbReference>
<evidence type="ECO:0000256" key="1">
    <source>
        <dbReference type="ARBA" id="ARBA00022679"/>
    </source>
</evidence>
<keyword evidence="1" id="KW-0808">Transferase</keyword>
<dbReference type="Proteomes" id="UP001633002">
    <property type="component" value="Unassembled WGS sequence"/>
</dbReference>
<evidence type="ECO:0000256" key="7">
    <source>
        <dbReference type="RuleBase" id="RU000304"/>
    </source>
</evidence>
<name>A0ABD3H4K2_9MARC</name>
<feature type="compositionally biased region" description="Polar residues" evidence="8">
    <location>
        <begin position="367"/>
        <end position="376"/>
    </location>
</feature>
<comment type="caution">
    <text evidence="10">The sequence shown here is derived from an EMBL/GenBank/DDBJ whole genome shotgun (WGS) entry which is preliminary data.</text>
</comment>
<evidence type="ECO:0000313" key="10">
    <source>
        <dbReference type="EMBL" id="KAL3685280.1"/>
    </source>
</evidence>
<keyword evidence="3" id="KW-0418">Kinase</keyword>
<dbReference type="SUPFAM" id="SSF56112">
    <property type="entry name" value="Protein kinase-like (PK-like)"/>
    <property type="match status" value="1"/>
</dbReference>
<keyword evidence="4 6" id="KW-0067">ATP-binding</keyword>